<name>A0ACB9K5W5_9ASTR</name>
<reference evidence="1 2" key="2">
    <citation type="journal article" date="2022" name="Mol. Ecol. Resour.">
        <title>The genomes of chicory, endive, great burdock and yacon provide insights into Asteraceae paleo-polyploidization history and plant inulin production.</title>
        <authorList>
            <person name="Fan W."/>
            <person name="Wang S."/>
            <person name="Wang H."/>
            <person name="Wang A."/>
            <person name="Jiang F."/>
            <person name="Liu H."/>
            <person name="Zhao H."/>
            <person name="Xu D."/>
            <person name="Zhang Y."/>
        </authorList>
    </citation>
    <scope>NUCLEOTIDE SEQUENCE [LARGE SCALE GENOMIC DNA]</scope>
    <source>
        <strain evidence="2">cv. Yunnan</strain>
        <tissue evidence="1">Leaves</tissue>
    </source>
</reference>
<accession>A0ACB9K5W5</accession>
<reference evidence="2" key="1">
    <citation type="journal article" date="2022" name="Mol. Ecol. Resour.">
        <title>The genomes of chicory, endive, great burdock and yacon provide insights into Asteraceae palaeo-polyploidization history and plant inulin production.</title>
        <authorList>
            <person name="Fan W."/>
            <person name="Wang S."/>
            <person name="Wang H."/>
            <person name="Wang A."/>
            <person name="Jiang F."/>
            <person name="Liu H."/>
            <person name="Zhao H."/>
            <person name="Xu D."/>
            <person name="Zhang Y."/>
        </authorList>
    </citation>
    <scope>NUCLEOTIDE SEQUENCE [LARGE SCALE GENOMIC DNA]</scope>
    <source>
        <strain evidence="2">cv. Yunnan</strain>
    </source>
</reference>
<proteinExistence type="predicted"/>
<dbReference type="Proteomes" id="UP001056120">
    <property type="component" value="Linkage Group LG01"/>
</dbReference>
<evidence type="ECO:0000313" key="2">
    <source>
        <dbReference type="Proteomes" id="UP001056120"/>
    </source>
</evidence>
<evidence type="ECO:0000313" key="1">
    <source>
        <dbReference type="EMBL" id="KAI3827662.1"/>
    </source>
</evidence>
<organism evidence="1 2">
    <name type="scientific">Smallanthus sonchifolius</name>
    <dbReference type="NCBI Taxonomy" id="185202"/>
    <lineage>
        <taxon>Eukaryota</taxon>
        <taxon>Viridiplantae</taxon>
        <taxon>Streptophyta</taxon>
        <taxon>Embryophyta</taxon>
        <taxon>Tracheophyta</taxon>
        <taxon>Spermatophyta</taxon>
        <taxon>Magnoliopsida</taxon>
        <taxon>eudicotyledons</taxon>
        <taxon>Gunneridae</taxon>
        <taxon>Pentapetalae</taxon>
        <taxon>asterids</taxon>
        <taxon>campanulids</taxon>
        <taxon>Asterales</taxon>
        <taxon>Asteraceae</taxon>
        <taxon>Asteroideae</taxon>
        <taxon>Heliantheae alliance</taxon>
        <taxon>Millerieae</taxon>
        <taxon>Smallanthus</taxon>
    </lineage>
</organism>
<keyword evidence="2" id="KW-1185">Reference proteome</keyword>
<gene>
    <name evidence="1" type="ORF">L1987_01743</name>
</gene>
<comment type="caution">
    <text evidence="1">The sequence shown here is derived from an EMBL/GenBank/DDBJ whole genome shotgun (WGS) entry which is preliminary data.</text>
</comment>
<sequence length="249" mass="27712">MTLWEEEEQEAQAIQKNIEQEEAQHENAEIEVEHHKAAQHVEEPPDPLNFEKKKTSHGTGITIGSSTQPSSPPKTQPSPPRKSAEQPETPVSQIRLKKLSLEVHTLKNQMAKKDKEIDSLKTEVGQLKNQFVTQQEALSNVMNIMDQMAKDSALNFEMPTFAGFHDASTQGELNVSVHDYDIPNPDQQAADSPMKEAQAQGEIVEEIDVESSERAGSRVDKGKAKIVESNIEVIELDESDVKCFCSSLL</sequence>
<dbReference type="EMBL" id="CM042018">
    <property type="protein sequence ID" value="KAI3827662.1"/>
    <property type="molecule type" value="Genomic_DNA"/>
</dbReference>
<protein>
    <submittedName>
        <fullName evidence="1">Uncharacterized protein</fullName>
    </submittedName>
</protein>